<evidence type="ECO:0000313" key="6">
    <source>
        <dbReference type="Proteomes" id="UP000187429"/>
    </source>
</evidence>
<name>A0A1R1YIF2_9FUNG</name>
<evidence type="ECO:0000256" key="2">
    <source>
        <dbReference type="SAM" id="Coils"/>
    </source>
</evidence>
<feature type="domain" description="CCHC-type" evidence="4">
    <location>
        <begin position="369"/>
        <end position="384"/>
    </location>
</feature>
<evidence type="ECO:0000313" key="5">
    <source>
        <dbReference type="EMBL" id="OMJ26664.1"/>
    </source>
</evidence>
<dbReference type="PROSITE" id="PS50158">
    <property type="entry name" value="ZF_CCHC"/>
    <property type="match status" value="1"/>
</dbReference>
<dbReference type="EMBL" id="LSSM01001425">
    <property type="protein sequence ID" value="OMJ26664.1"/>
    <property type="molecule type" value="Genomic_DNA"/>
</dbReference>
<evidence type="ECO:0000259" key="4">
    <source>
        <dbReference type="PROSITE" id="PS50158"/>
    </source>
</evidence>
<keyword evidence="6" id="KW-1185">Reference proteome</keyword>
<dbReference type="GO" id="GO:0003676">
    <property type="term" value="F:nucleic acid binding"/>
    <property type="evidence" value="ECO:0007669"/>
    <property type="project" value="InterPro"/>
</dbReference>
<dbReference type="GO" id="GO:0008270">
    <property type="term" value="F:zinc ion binding"/>
    <property type="evidence" value="ECO:0007669"/>
    <property type="project" value="UniProtKB-KW"/>
</dbReference>
<comment type="caution">
    <text evidence="5">The sequence shown here is derived from an EMBL/GenBank/DDBJ whole genome shotgun (WGS) entry which is preliminary data.</text>
</comment>
<organism evidence="5 6">
    <name type="scientific">Smittium culicis</name>
    <dbReference type="NCBI Taxonomy" id="133412"/>
    <lineage>
        <taxon>Eukaryota</taxon>
        <taxon>Fungi</taxon>
        <taxon>Fungi incertae sedis</taxon>
        <taxon>Zoopagomycota</taxon>
        <taxon>Kickxellomycotina</taxon>
        <taxon>Harpellomycetes</taxon>
        <taxon>Harpellales</taxon>
        <taxon>Legeriomycetaceae</taxon>
        <taxon>Smittium</taxon>
    </lineage>
</organism>
<keyword evidence="1" id="KW-0862">Zinc</keyword>
<proteinExistence type="predicted"/>
<feature type="region of interest" description="Disordered" evidence="3">
    <location>
        <begin position="110"/>
        <end position="131"/>
    </location>
</feature>
<reference evidence="6" key="1">
    <citation type="submission" date="2017-01" db="EMBL/GenBank/DDBJ databases">
        <authorList>
            <person name="Wang Y."/>
            <person name="White M."/>
            <person name="Kvist S."/>
            <person name="Moncalvo J.-M."/>
        </authorList>
    </citation>
    <scope>NUCLEOTIDE SEQUENCE [LARGE SCALE GENOMIC DNA]</scope>
    <source>
        <strain evidence="6">ID-206-W2</strain>
    </source>
</reference>
<dbReference type="Proteomes" id="UP000187429">
    <property type="component" value="Unassembled WGS sequence"/>
</dbReference>
<keyword evidence="1" id="KW-0863">Zinc-finger</keyword>
<dbReference type="InterPro" id="IPR001878">
    <property type="entry name" value="Znf_CCHC"/>
</dbReference>
<dbReference type="AlphaFoldDB" id="A0A1R1YIF2"/>
<keyword evidence="2" id="KW-0175">Coiled coil</keyword>
<feature type="compositionally biased region" description="Low complexity" evidence="3">
    <location>
        <begin position="115"/>
        <end position="131"/>
    </location>
</feature>
<keyword evidence="1" id="KW-0479">Metal-binding</keyword>
<gene>
    <name evidence="5" type="ORF">AYI69_g3928</name>
</gene>
<evidence type="ECO:0000256" key="3">
    <source>
        <dbReference type="SAM" id="MobiDB-lite"/>
    </source>
</evidence>
<accession>A0A1R1YIF2</accession>
<feature type="region of interest" description="Disordered" evidence="3">
    <location>
        <begin position="327"/>
        <end position="351"/>
    </location>
</feature>
<feature type="coiled-coil region" evidence="2">
    <location>
        <begin position="20"/>
        <end position="54"/>
    </location>
</feature>
<dbReference type="OrthoDB" id="5584959at2759"/>
<sequence>MSENSIQVPANQIFEAEISYASLKSENEVIKQQLANAEEQYNQLSAENESLNKHIIIHNSDIAALKEQVESEVKARTELYMHYQEEKIQILSREKELAVKEADFYRRQSEEASKPKLTTSSDSSSSASVPKIPKIPEFSGSTVGFPRWVSWVNDLFSNYPQLNDFSQRMMVVDSLKGDARSWYDAEPDSSTVSWPALKDALLRLYGGTNSISNALTTISSMKLTSRSDFGTFIQSIRPAIQLIAKNDNNLAIAMIRQQIDSDIRRYLPEIKDKLFTNFEQRLKLQFQEIKSKPQNTPNSHFSNSQTAMDLDVISAPIRRENIYSRPVSPSFARPRSPGAFRQRNIFPHSPANTTMTKAQFDEYVRNSICFTCGKKGHLRTMCQRRTNNYRGFAAVEANDISGSEQAGNDRA</sequence>
<protein>
    <recommendedName>
        <fullName evidence="4">CCHC-type domain-containing protein</fullName>
    </recommendedName>
</protein>
<evidence type="ECO:0000256" key="1">
    <source>
        <dbReference type="PROSITE-ProRule" id="PRU00047"/>
    </source>
</evidence>